<accession>A0A0U5F7E4</accession>
<dbReference type="Pfam" id="PF01656">
    <property type="entry name" value="CbiA"/>
    <property type="match status" value="1"/>
</dbReference>
<dbReference type="InterPro" id="IPR027417">
    <property type="entry name" value="P-loop_NTPase"/>
</dbReference>
<dbReference type="PIRSF" id="PIRSF009320">
    <property type="entry name" value="Nuc_binding_HP_1000"/>
    <property type="match status" value="1"/>
</dbReference>
<gene>
    <name evidence="2" type="ORF">AGA_2P13</name>
</gene>
<evidence type="ECO:0000259" key="1">
    <source>
        <dbReference type="Pfam" id="PF01656"/>
    </source>
</evidence>
<dbReference type="Proteomes" id="UP000068250">
    <property type="component" value="Plasmid 2P"/>
</dbReference>
<evidence type="ECO:0000313" key="3">
    <source>
        <dbReference type="Proteomes" id="UP000068250"/>
    </source>
</evidence>
<dbReference type="InterPro" id="IPR048089">
    <property type="entry name" value="McdA"/>
</dbReference>
<dbReference type="SUPFAM" id="SSF52540">
    <property type="entry name" value="P-loop containing nucleoside triphosphate hydrolases"/>
    <property type="match status" value="1"/>
</dbReference>
<reference evidence="3" key="1">
    <citation type="submission" date="2014-09" db="EMBL/GenBank/DDBJ databases">
        <authorList>
            <person name="Illeghems K.G."/>
        </authorList>
    </citation>
    <scope>NUCLEOTIDE SEQUENCE [LARGE SCALE GENOMIC DNA]</scope>
    <source>
        <strain evidence="3">LMG 23848T</strain>
        <plasmid evidence="3">2P</plasmid>
    </source>
</reference>
<dbReference type="PATRIC" id="fig|431306.5.peg.2940"/>
<dbReference type="AlphaFoldDB" id="A0A0U5F7E4"/>
<geneLocation type="plasmid" evidence="3">
    <name>2P</name>
</geneLocation>
<evidence type="ECO:0000313" key="2">
    <source>
        <dbReference type="EMBL" id="CEF57496.1"/>
    </source>
</evidence>
<dbReference type="NCBIfam" id="NF041546">
    <property type="entry name" value="ParA_partition"/>
    <property type="match status" value="1"/>
</dbReference>
<dbReference type="PANTHER" id="PTHR13696:SF96">
    <property type="entry name" value="COBQ_COBB_MIND_PARA NUCLEOTIDE BINDING DOMAIN-CONTAINING PROTEIN"/>
    <property type="match status" value="1"/>
</dbReference>
<proteinExistence type="predicted"/>
<dbReference type="EMBL" id="LN609304">
    <property type="protein sequence ID" value="CEF57496.1"/>
    <property type="molecule type" value="Genomic_DNA"/>
</dbReference>
<dbReference type="CDD" id="cd02042">
    <property type="entry name" value="ParAB_family"/>
    <property type="match status" value="1"/>
</dbReference>
<dbReference type="InterPro" id="IPR050678">
    <property type="entry name" value="DNA_Partitioning_ATPase"/>
</dbReference>
<feature type="domain" description="CobQ/CobB/MinD/ParA nucleotide binding" evidence="1">
    <location>
        <begin position="12"/>
        <end position="186"/>
    </location>
</feature>
<dbReference type="Gene3D" id="3.40.50.300">
    <property type="entry name" value="P-loop containing nucleotide triphosphate hydrolases"/>
    <property type="match status" value="1"/>
</dbReference>
<organism evidence="2 3">
    <name type="scientific">Acetobacter ghanensis</name>
    <dbReference type="NCBI Taxonomy" id="431306"/>
    <lineage>
        <taxon>Bacteria</taxon>
        <taxon>Pseudomonadati</taxon>
        <taxon>Pseudomonadota</taxon>
        <taxon>Alphaproteobacteria</taxon>
        <taxon>Acetobacterales</taxon>
        <taxon>Acetobacteraceae</taxon>
        <taxon>Acetobacter</taxon>
    </lineage>
</organism>
<dbReference type="PANTHER" id="PTHR13696">
    <property type="entry name" value="P-LOOP CONTAINING NUCLEOSIDE TRIPHOSPHATE HYDROLASE"/>
    <property type="match status" value="1"/>
</dbReference>
<protein>
    <submittedName>
        <fullName evidence="2">Chromosome partitioning protein ParA-like protein</fullName>
    </submittedName>
</protein>
<name>A0A0U5F7E4_9PROT</name>
<sequence>MRSCKDVHMPTIAIISQKGGAGKTTLALHLAAAAEATGHTALVIDVDPQATASQWAAWRKDAPPVVIDSAPPRLAAKIEQAMSQGAEFIVIDTPPHADSAASAAVEVADLVLIPCRPSAFDLAAIKTTASLIKMRGKPAFVVFTAGSPTAPRMYEEATQLVESYGLNACPHIIADRAVFRHAAAEGKTAMEIESKGKAADEVRRLYKWTCKHVNMQSSRKRRASA</sequence>
<dbReference type="InterPro" id="IPR002586">
    <property type="entry name" value="CobQ/CobB/MinD/ParA_Nub-bd_dom"/>
</dbReference>